<proteinExistence type="predicted"/>
<dbReference type="RefSeq" id="WP_052288393.1">
    <property type="nucleotide sequence ID" value="NZ_QVFV01000013.1"/>
</dbReference>
<dbReference type="PANTHER" id="PTHR31157">
    <property type="entry name" value="SCP DOMAIN-CONTAINING PROTEIN"/>
    <property type="match status" value="1"/>
</dbReference>
<evidence type="ECO:0000256" key="1">
    <source>
        <dbReference type="SAM" id="MobiDB-lite"/>
    </source>
</evidence>
<dbReference type="SUPFAM" id="SSF55797">
    <property type="entry name" value="PR-1-like"/>
    <property type="match status" value="1"/>
</dbReference>
<evidence type="ECO:0000313" key="3">
    <source>
        <dbReference type="EMBL" id="RZM74421.1"/>
    </source>
</evidence>
<dbReference type="OrthoDB" id="9783944at2"/>
<sequence length="470" mass="51553">MENEAFVLEIINLTNQHRAQLGLSALSVDIDLEEAAQYHSDNMANLDFFDHQNLDGKRPADRAQDFGYETRSVGENIAWGYTTPQAVFTGWLNSSGHRANIENATWNEIGVGYYYLANDPGNYTGRHYWTQKFGRGDIENPGGSGTPTSGGGSTPNTSSSNALPPDFDPLQYGASHGDLIQAFGSNAAALEAHYLNHGRAEGRAYNLFNAAQYLAAHGDLRAAFGNDLQAATLHYLQFGYQEGRSLSGRSGTASNNNSAALPSGFDPLIYGASNHDLMAVLGTDAAALQSHYLTYGRQEGRSYNRFNAQRYLNAYDDLLSIYGNDLQGATLHYMQFGRHEGRSMLGGIFNAAQYLASYQDLITAFGYNLDAGTVHYQNLGQFENRRHDLFDEGRYLASNPDLIQAFGYDLEAATSHYIRFGSQEGRGHGTFDAATYLQNYGDLRAAFGSDLNAATQHYIQSGFAEGRRPV</sequence>
<organism evidence="3 4">
    <name type="scientific">Leptolyngbya iicbica LK</name>
    <dbReference type="NCBI Taxonomy" id="2294035"/>
    <lineage>
        <taxon>Bacteria</taxon>
        <taxon>Bacillati</taxon>
        <taxon>Cyanobacteriota</taxon>
        <taxon>Cyanophyceae</taxon>
        <taxon>Leptolyngbyales</taxon>
        <taxon>Leptolyngbyaceae</taxon>
        <taxon>Leptolyngbya group</taxon>
        <taxon>Leptolyngbya</taxon>
        <taxon>Leptolyngbya iicbica</taxon>
    </lineage>
</organism>
<dbReference type="InterPro" id="IPR035940">
    <property type="entry name" value="CAP_sf"/>
</dbReference>
<protein>
    <submittedName>
        <fullName evidence="3">CAP domain-containing protein</fullName>
    </submittedName>
</protein>
<keyword evidence="4" id="KW-1185">Reference proteome</keyword>
<feature type="compositionally biased region" description="Gly residues" evidence="1">
    <location>
        <begin position="142"/>
        <end position="153"/>
    </location>
</feature>
<reference evidence="3 4" key="1">
    <citation type="submission" date="2018-11" db="EMBL/GenBank/DDBJ databases">
        <title>Whole genome sequencing of an environmental sample.</title>
        <authorList>
            <person name="Sarangi A.N."/>
            <person name="Singh D."/>
            <person name="Tripathy S."/>
        </authorList>
    </citation>
    <scope>NUCLEOTIDE SEQUENCE [LARGE SCALE GENOMIC DNA]</scope>
    <source>
        <strain evidence="3 4">Lakshadweep</strain>
    </source>
</reference>
<name>A0A4Q7DYR8_9CYAN</name>
<evidence type="ECO:0000259" key="2">
    <source>
        <dbReference type="SMART" id="SM00198"/>
    </source>
</evidence>
<comment type="caution">
    <text evidence="3">The sequence shown here is derived from an EMBL/GenBank/DDBJ whole genome shotgun (WGS) entry which is preliminary data.</text>
</comment>
<dbReference type="AlphaFoldDB" id="A0A4Q7DYR8"/>
<evidence type="ECO:0000313" key="4">
    <source>
        <dbReference type="Proteomes" id="UP000292459"/>
    </source>
</evidence>
<feature type="domain" description="SCP" evidence="2">
    <location>
        <begin position="5"/>
        <end position="125"/>
    </location>
</feature>
<gene>
    <name evidence="3" type="ORF">DYY88_23445</name>
</gene>
<dbReference type="PANTHER" id="PTHR31157:SF1">
    <property type="entry name" value="SCP DOMAIN-CONTAINING PROTEIN"/>
    <property type="match status" value="1"/>
</dbReference>
<dbReference type="Gene3D" id="3.40.33.10">
    <property type="entry name" value="CAP"/>
    <property type="match status" value="1"/>
</dbReference>
<dbReference type="Proteomes" id="UP000292459">
    <property type="component" value="Unassembled WGS sequence"/>
</dbReference>
<feature type="region of interest" description="Disordered" evidence="1">
    <location>
        <begin position="134"/>
        <end position="167"/>
    </location>
</feature>
<dbReference type="SMART" id="SM00198">
    <property type="entry name" value="SCP"/>
    <property type="match status" value="1"/>
</dbReference>
<dbReference type="EMBL" id="QVFV01000013">
    <property type="protein sequence ID" value="RZM74421.1"/>
    <property type="molecule type" value="Genomic_DNA"/>
</dbReference>
<dbReference type="InterPro" id="IPR014044">
    <property type="entry name" value="CAP_dom"/>
</dbReference>
<dbReference type="Pfam" id="PF00188">
    <property type="entry name" value="CAP"/>
    <property type="match status" value="1"/>
</dbReference>
<dbReference type="CDD" id="cd05379">
    <property type="entry name" value="CAP_bacterial"/>
    <property type="match status" value="1"/>
</dbReference>
<accession>A0A4Q7DYR8</accession>